<dbReference type="GO" id="GO:0045892">
    <property type="term" value="P:negative regulation of DNA-templated transcription"/>
    <property type="evidence" value="ECO:0007669"/>
    <property type="project" value="TreeGrafter"/>
</dbReference>
<evidence type="ECO:0000256" key="2">
    <source>
        <dbReference type="ARBA" id="ARBA00023125"/>
    </source>
</evidence>
<dbReference type="EMBL" id="JACRJB010000014">
    <property type="protein sequence ID" value="MBI5128658.1"/>
    <property type="molecule type" value="Genomic_DNA"/>
</dbReference>
<comment type="caution">
    <text evidence="6">The sequence shown here is derived from an EMBL/GenBank/DDBJ whole genome shotgun (WGS) entry which is preliminary data.</text>
</comment>
<evidence type="ECO:0000259" key="4">
    <source>
        <dbReference type="PROSITE" id="PS51077"/>
    </source>
</evidence>
<dbReference type="InterPro" id="IPR050707">
    <property type="entry name" value="HTH_MetabolicPath_Reg"/>
</dbReference>
<feature type="domain" description="IclR-ED" evidence="5">
    <location>
        <begin position="85"/>
        <end position="244"/>
    </location>
</feature>
<dbReference type="Proteomes" id="UP000782519">
    <property type="component" value="Unassembled WGS sequence"/>
</dbReference>
<name>A0A933RY75_RHOPL</name>
<dbReference type="InterPro" id="IPR005471">
    <property type="entry name" value="Tscrpt_reg_IclR_N"/>
</dbReference>
<protein>
    <submittedName>
        <fullName evidence="6">Helix-turn-helix domain-containing protein</fullName>
    </submittedName>
</protein>
<evidence type="ECO:0000256" key="3">
    <source>
        <dbReference type="ARBA" id="ARBA00023163"/>
    </source>
</evidence>
<dbReference type="Gene3D" id="3.30.450.40">
    <property type="match status" value="2"/>
</dbReference>
<dbReference type="PROSITE" id="PS51078">
    <property type="entry name" value="ICLR_ED"/>
    <property type="match status" value="1"/>
</dbReference>
<organism evidence="6 7">
    <name type="scientific">Rhodopseudomonas palustris</name>
    <dbReference type="NCBI Taxonomy" id="1076"/>
    <lineage>
        <taxon>Bacteria</taxon>
        <taxon>Pseudomonadati</taxon>
        <taxon>Pseudomonadota</taxon>
        <taxon>Alphaproteobacteria</taxon>
        <taxon>Hyphomicrobiales</taxon>
        <taxon>Nitrobacteraceae</taxon>
        <taxon>Rhodopseudomonas</taxon>
    </lineage>
</organism>
<keyword evidence="2" id="KW-0238">DNA-binding</keyword>
<reference evidence="6" key="1">
    <citation type="submission" date="2020-07" db="EMBL/GenBank/DDBJ databases">
        <title>Huge and variable diversity of episymbiotic CPR bacteria and DPANN archaea in groundwater ecosystems.</title>
        <authorList>
            <person name="He C.Y."/>
            <person name="Keren R."/>
            <person name="Whittaker M."/>
            <person name="Farag I.F."/>
            <person name="Doudna J."/>
            <person name="Cate J.H.D."/>
            <person name="Banfield J.F."/>
        </authorList>
    </citation>
    <scope>NUCLEOTIDE SEQUENCE</scope>
    <source>
        <strain evidence="6">NC_groundwater_1818_Pr3_B-0.1um_66_35</strain>
    </source>
</reference>
<evidence type="ECO:0000313" key="6">
    <source>
        <dbReference type="EMBL" id="MBI5128658.1"/>
    </source>
</evidence>
<dbReference type="SUPFAM" id="SSF55781">
    <property type="entry name" value="GAF domain-like"/>
    <property type="match status" value="1"/>
</dbReference>
<dbReference type="InterPro" id="IPR036388">
    <property type="entry name" value="WH-like_DNA-bd_sf"/>
</dbReference>
<dbReference type="InterPro" id="IPR014757">
    <property type="entry name" value="Tscrpt_reg_IclR_C"/>
</dbReference>
<dbReference type="GO" id="GO:0003677">
    <property type="term" value="F:DNA binding"/>
    <property type="evidence" value="ECO:0007669"/>
    <property type="project" value="UniProtKB-KW"/>
</dbReference>
<dbReference type="SUPFAM" id="SSF46785">
    <property type="entry name" value="Winged helix' DNA-binding domain"/>
    <property type="match status" value="1"/>
</dbReference>
<proteinExistence type="predicted"/>
<dbReference type="InterPro" id="IPR036390">
    <property type="entry name" value="WH_DNA-bd_sf"/>
</dbReference>
<dbReference type="Pfam" id="PF09339">
    <property type="entry name" value="HTH_IclR"/>
    <property type="match status" value="1"/>
</dbReference>
<dbReference type="Pfam" id="PF01614">
    <property type="entry name" value="IclR_C"/>
    <property type="match status" value="1"/>
</dbReference>
<dbReference type="PANTHER" id="PTHR30136">
    <property type="entry name" value="HELIX-TURN-HELIX TRANSCRIPTIONAL REGULATOR, ICLR FAMILY"/>
    <property type="match status" value="1"/>
</dbReference>
<keyword evidence="3" id="KW-0804">Transcription</keyword>
<gene>
    <name evidence="6" type="ORF">HZA66_04405</name>
</gene>
<dbReference type="PROSITE" id="PS51077">
    <property type="entry name" value="HTH_ICLR"/>
    <property type="match status" value="1"/>
</dbReference>
<sequence>MAKSTTTSNAAVGPSSREAGEGVAAVERALSIVAALESSDQAMSLAELALRTKLYKSTILRLLGSLLATGYVTRLSDGSYDLGPAAFRLGLAFTRKNALGHHVLPALQELVDRGTESASFHVRQDAENRLCLFRVNSRHATLDRVEAGHSYALQRGAAGHIILAYDGQKGARYDAIRGDGFDVSLGERDPSCAAVAAPVFGPRGVLIGVISLSGPRERFGKTEIAEMKRVLGPVAEKLTDSLGGAWPAFRR</sequence>
<dbReference type="AlphaFoldDB" id="A0A933RY75"/>
<dbReference type="GO" id="GO:0003700">
    <property type="term" value="F:DNA-binding transcription factor activity"/>
    <property type="evidence" value="ECO:0007669"/>
    <property type="project" value="TreeGrafter"/>
</dbReference>
<evidence type="ECO:0000256" key="1">
    <source>
        <dbReference type="ARBA" id="ARBA00023015"/>
    </source>
</evidence>
<accession>A0A933RY75</accession>
<feature type="domain" description="HTH iclR-type" evidence="4">
    <location>
        <begin position="23"/>
        <end position="84"/>
    </location>
</feature>
<dbReference type="PANTHER" id="PTHR30136:SF39">
    <property type="entry name" value="TRANSCRIPTIONAL REGULATORY PROTEIN"/>
    <property type="match status" value="1"/>
</dbReference>
<evidence type="ECO:0000313" key="7">
    <source>
        <dbReference type="Proteomes" id="UP000782519"/>
    </source>
</evidence>
<dbReference type="Gene3D" id="1.10.10.10">
    <property type="entry name" value="Winged helix-like DNA-binding domain superfamily/Winged helix DNA-binding domain"/>
    <property type="match status" value="1"/>
</dbReference>
<dbReference type="SMART" id="SM00346">
    <property type="entry name" value="HTH_ICLR"/>
    <property type="match status" value="1"/>
</dbReference>
<evidence type="ECO:0000259" key="5">
    <source>
        <dbReference type="PROSITE" id="PS51078"/>
    </source>
</evidence>
<keyword evidence="1" id="KW-0805">Transcription regulation</keyword>
<dbReference type="InterPro" id="IPR029016">
    <property type="entry name" value="GAF-like_dom_sf"/>
</dbReference>